<keyword evidence="1" id="KW-0347">Helicase</keyword>
<dbReference type="Proteomes" id="UP000829398">
    <property type="component" value="Chromosome 9"/>
</dbReference>
<organism evidence="1 2">
    <name type="scientific">Citrus sinensis</name>
    <name type="common">Sweet orange</name>
    <name type="synonym">Citrus aurantium var. sinensis</name>
    <dbReference type="NCBI Taxonomy" id="2711"/>
    <lineage>
        <taxon>Eukaryota</taxon>
        <taxon>Viridiplantae</taxon>
        <taxon>Streptophyta</taxon>
        <taxon>Embryophyta</taxon>
        <taxon>Tracheophyta</taxon>
        <taxon>Spermatophyta</taxon>
        <taxon>Magnoliopsida</taxon>
        <taxon>eudicotyledons</taxon>
        <taxon>Gunneridae</taxon>
        <taxon>Pentapetalae</taxon>
        <taxon>rosids</taxon>
        <taxon>malvids</taxon>
        <taxon>Sapindales</taxon>
        <taxon>Rutaceae</taxon>
        <taxon>Aurantioideae</taxon>
        <taxon>Citrus</taxon>
    </lineage>
</organism>
<keyword evidence="1" id="KW-0378">Hydrolase</keyword>
<accession>A0ACB8I3C9</accession>
<gene>
    <name evidence="1" type="ORF">KPL71_027003</name>
</gene>
<dbReference type="EMBL" id="CM039178">
    <property type="protein sequence ID" value="KAH9681524.1"/>
    <property type="molecule type" value="Genomic_DNA"/>
</dbReference>
<proteinExistence type="predicted"/>
<reference evidence="2" key="1">
    <citation type="journal article" date="2023" name="Hortic. Res.">
        <title>A chromosome-level phased genome enabling allele-level studies in sweet orange: a case study on citrus Huanglongbing tolerance.</title>
        <authorList>
            <person name="Wu B."/>
            <person name="Yu Q."/>
            <person name="Deng Z."/>
            <person name="Duan Y."/>
            <person name="Luo F."/>
            <person name="Gmitter F. Jr."/>
        </authorList>
    </citation>
    <scope>NUCLEOTIDE SEQUENCE [LARGE SCALE GENOMIC DNA]</scope>
    <source>
        <strain evidence="2">cv. Valencia</strain>
    </source>
</reference>
<comment type="caution">
    <text evidence="1">The sequence shown here is derived from an EMBL/GenBank/DDBJ whole genome shotgun (WGS) entry which is preliminary data.</text>
</comment>
<evidence type="ECO:0000313" key="1">
    <source>
        <dbReference type="EMBL" id="KAH9681524.1"/>
    </source>
</evidence>
<evidence type="ECO:0000313" key="2">
    <source>
        <dbReference type="Proteomes" id="UP000829398"/>
    </source>
</evidence>
<sequence>MFLIWFGKRFSELKLKKKRKVKTENLSKLHTHFSFISQPDSRITLTILNSHRSSSSPSLDPPSSSSACHGLLFILRATRCSLQSVELPSVPSSLLFTVSHTQHFPAVRRASVSVISHSCSPSATRRRWSCRTAVEDSRQDALRGSGLLGFQLIRVELRGEAPSLTTNSLALAMAAGSPLLTSEHSKKTKPNRRKRTRKGGEAEKLDSLKWNPSSSAEDNDPFAFLVGSNELDGVVFFSELFIGSQLQHGGLWGLSFAHSLRFLFPSLEEIDKASYNLQIPKSKKGKPGKKLNSKKRKRSSANEEDSGDGDGDEDGRGVQKEEEKNLKNQKGKKKKKKKKSYLMVVVGNGPDDAQEELVNEAEISTEFDAWNELRLHPLLMKSIYKLGFKESTSILKARIPALAHQRKDVIGAAETESGKTRAFGLPALQRLLEEREKAAKMLEEKGEEAEKYAPKGHLRALIINPTRELALQPKTTTLLPSSLALMNLTEGKPGKKLNSKKRKRSSANEEDSGDGDGDEDGRGVQKEEERNLKNEKGKKKKKKKKGKKIKTVEESVAVISVSWYCMLFDRVNVHLKIYVRLKDVSYNCGTVVVVSNGPDDAEEHCKEEDKDAYLYYILSVHGQGRAIVFCTSIAALRHIASLLKILGIDVWTLHAQMQQRARLKVFHVLMSGSLHCWMLADVQNFSFPWFFWPIGLTFLRPL</sequence>
<name>A0ACB8I3C9_CITSI</name>
<protein>
    <submittedName>
        <fullName evidence="1">DEAD-box ATP-dependent RNA helicase 13</fullName>
    </submittedName>
</protein>
<keyword evidence="1" id="KW-0547">Nucleotide-binding</keyword>
<keyword evidence="1" id="KW-0067">ATP-binding</keyword>
<keyword evidence="2" id="KW-1185">Reference proteome</keyword>